<feature type="region of interest" description="Disordered" evidence="1">
    <location>
        <begin position="149"/>
        <end position="202"/>
    </location>
</feature>
<dbReference type="PROSITE" id="PS00028">
    <property type="entry name" value="ZINC_FINGER_C2H2_1"/>
    <property type="match status" value="1"/>
</dbReference>
<evidence type="ECO:0000313" key="3">
    <source>
        <dbReference type="EMBL" id="KAB8289509.1"/>
    </source>
</evidence>
<evidence type="ECO:0000259" key="2">
    <source>
        <dbReference type="PROSITE" id="PS00028"/>
    </source>
</evidence>
<dbReference type="EMBL" id="VIGI01000022">
    <property type="protein sequence ID" value="KAB8289509.1"/>
    <property type="molecule type" value="Genomic_DNA"/>
</dbReference>
<evidence type="ECO:0000256" key="1">
    <source>
        <dbReference type="SAM" id="MobiDB-lite"/>
    </source>
</evidence>
<name>A0A5N6JQ33_MONLA</name>
<gene>
    <name evidence="3" type="ORF">EYC80_010669</name>
</gene>
<accession>A0A5N6JQ33</accession>
<comment type="caution">
    <text evidence="3">The sequence shown here is derived from an EMBL/GenBank/DDBJ whole genome shotgun (WGS) entry which is preliminary data.</text>
</comment>
<proteinExistence type="predicted"/>
<dbReference type="InterPro" id="IPR013087">
    <property type="entry name" value="Znf_C2H2_type"/>
</dbReference>
<protein>
    <recommendedName>
        <fullName evidence="2">C2H2-type domain-containing protein</fullName>
    </recommendedName>
</protein>
<dbReference type="OrthoDB" id="3501905at2759"/>
<evidence type="ECO:0000313" key="4">
    <source>
        <dbReference type="Proteomes" id="UP000326757"/>
    </source>
</evidence>
<feature type="domain" description="C2H2-type" evidence="2">
    <location>
        <begin position="429"/>
        <end position="452"/>
    </location>
</feature>
<keyword evidence="4" id="KW-1185">Reference proteome</keyword>
<reference evidence="3 4" key="1">
    <citation type="submission" date="2019-06" db="EMBL/GenBank/DDBJ databases">
        <title>Genome Sequence of the Brown Rot Fungal Pathogen Monilinia laxa.</title>
        <authorList>
            <person name="De Miccolis Angelini R.M."/>
            <person name="Landi L."/>
            <person name="Abate D."/>
            <person name="Pollastro S."/>
            <person name="Romanazzi G."/>
            <person name="Faretra F."/>
        </authorList>
    </citation>
    <scope>NUCLEOTIDE SEQUENCE [LARGE SCALE GENOMIC DNA]</scope>
    <source>
        <strain evidence="3 4">Mlax316</strain>
    </source>
</reference>
<organism evidence="3 4">
    <name type="scientific">Monilinia laxa</name>
    <name type="common">Brown rot fungus</name>
    <name type="synonym">Sclerotinia laxa</name>
    <dbReference type="NCBI Taxonomy" id="61186"/>
    <lineage>
        <taxon>Eukaryota</taxon>
        <taxon>Fungi</taxon>
        <taxon>Dikarya</taxon>
        <taxon>Ascomycota</taxon>
        <taxon>Pezizomycotina</taxon>
        <taxon>Leotiomycetes</taxon>
        <taxon>Helotiales</taxon>
        <taxon>Sclerotiniaceae</taxon>
        <taxon>Monilinia</taxon>
    </lineage>
</organism>
<feature type="compositionally biased region" description="Basic and acidic residues" evidence="1">
    <location>
        <begin position="169"/>
        <end position="183"/>
    </location>
</feature>
<sequence>MAHPYDKEKSCYSADYPSPAPHYEAVHRTQNTSFPSRGHAYMNQISLFSETFFQVNNFNFGHEVDEEKLSSFSSHSEKFYTPSSSWYFNRLQTTPLVSSPVKDSFHAGDATQAYEQCKTKAFPTITAVPLLIQSPFNDYRYNQSPAYSLREEKSGGGGPVSKTHPNSKMSRDGLRLQRGDISHRTLSARPIQYRSSPNSPSYATAELKEYNSNSGLNTYYAYQTSAPQTSAFRHPYSSFDYPTTASNGAHMDHGNIVGTPQSNSWLMDTQYMPVGSTLTGWKAALAYGQLEDRNYPMTQGGTLLKNDSRTSQDHDPYMSRDTLQVPVIHQRRVSVPTNSFASMDLNLTESVYDYNDTVYASPTHRSRYPTRQNNHHSQSVSIDYINPRSYPAKCPHPDCVSNPSQRKIFSKYREWRDHFYRTHDKRYPCMSTNCGMMFGTDADAKRHGRAKHNIGMEQASQWFCSKLNCQARQTHFTRADKYKEHDDKWHGPSYCSPPGCSRGFGHGYRDRAALDAHIRKKHM</sequence>
<feature type="compositionally biased region" description="Polar residues" evidence="1">
    <location>
        <begin position="193"/>
        <end position="202"/>
    </location>
</feature>
<dbReference type="Proteomes" id="UP000326757">
    <property type="component" value="Unassembled WGS sequence"/>
</dbReference>
<dbReference type="AlphaFoldDB" id="A0A5N6JQ33"/>